<evidence type="ECO:0000313" key="4">
    <source>
        <dbReference type="Proteomes" id="UP001152797"/>
    </source>
</evidence>
<dbReference type="AlphaFoldDB" id="A0A9P1FQ23"/>
<reference evidence="3" key="2">
    <citation type="submission" date="2024-04" db="EMBL/GenBank/DDBJ databases">
        <authorList>
            <person name="Chen Y."/>
            <person name="Shah S."/>
            <person name="Dougan E. K."/>
            <person name="Thang M."/>
            <person name="Chan C."/>
        </authorList>
    </citation>
    <scope>NUCLEOTIDE SEQUENCE [LARGE SCALE GENOMIC DNA]</scope>
</reference>
<evidence type="ECO:0000313" key="2">
    <source>
        <dbReference type="EMBL" id="CAI3985369.1"/>
    </source>
</evidence>
<reference evidence="2" key="1">
    <citation type="submission" date="2022-10" db="EMBL/GenBank/DDBJ databases">
        <authorList>
            <person name="Chen Y."/>
            <person name="Dougan E. K."/>
            <person name="Chan C."/>
            <person name="Rhodes N."/>
            <person name="Thang M."/>
        </authorList>
    </citation>
    <scope>NUCLEOTIDE SEQUENCE</scope>
</reference>
<feature type="signal peptide" evidence="1">
    <location>
        <begin position="1"/>
        <end position="15"/>
    </location>
</feature>
<organism evidence="2">
    <name type="scientific">Cladocopium goreaui</name>
    <dbReference type="NCBI Taxonomy" id="2562237"/>
    <lineage>
        <taxon>Eukaryota</taxon>
        <taxon>Sar</taxon>
        <taxon>Alveolata</taxon>
        <taxon>Dinophyceae</taxon>
        <taxon>Suessiales</taxon>
        <taxon>Symbiodiniaceae</taxon>
        <taxon>Cladocopium</taxon>
    </lineage>
</organism>
<evidence type="ECO:0000256" key="1">
    <source>
        <dbReference type="SAM" id="SignalP"/>
    </source>
</evidence>
<protein>
    <submittedName>
        <fullName evidence="2">Uncharacterized protein</fullName>
    </submittedName>
</protein>
<feature type="chain" id="PRO_5043272122" evidence="1">
    <location>
        <begin position="16"/>
        <end position="467"/>
    </location>
</feature>
<evidence type="ECO:0000313" key="3">
    <source>
        <dbReference type="EMBL" id="CAL1138744.1"/>
    </source>
</evidence>
<keyword evidence="4" id="KW-1185">Reference proteome</keyword>
<proteinExistence type="predicted"/>
<comment type="caution">
    <text evidence="2">The sequence shown here is derived from an EMBL/GenBank/DDBJ whole genome shotgun (WGS) entry which is preliminary data.</text>
</comment>
<dbReference type="EMBL" id="CAMXCT020000983">
    <property type="protein sequence ID" value="CAL1138744.1"/>
    <property type="molecule type" value="Genomic_DNA"/>
</dbReference>
<name>A0A9P1FQ23_9DINO</name>
<dbReference type="Proteomes" id="UP001152797">
    <property type="component" value="Unassembled WGS sequence"/>
</dbReference>
<dbReference type="EMBL" id="CAMXCT010000983">
    <property type="protein sequence ID" value="CAI3985369.1"/>
    <property type="molecule type" value="Genomic_DNA"/>
</dbReference>
<keyword evidence="1" id="KW-0732">Signal</keyword>
<gene>
    <name evidence="2" type="ORF">C1SCF055_LOCUS12823</name>
</gene>
<dbReference type="EMBL" id="CAMXCT030000983">
    <property type="protein sequence ID" value="CAL4772681.1"/>
    <property type="molecule type" value="Genomic_DNA"/>
</dbReference>
<dbReference type="OrthoDB" id="436140at2759"/>
<accession>A0A9P1FQ23</accession>
<sequence length="467" mass="53442">MVAWPFLLPNVLVRAMVSHGFLRLLGDLQRLEGYWNQLLRDFPEHPARGKETRSIPLTLYGDEGNALGGSWMTFHFQPDLSPLLSNSACSRYLITTVPSSMYVYDEDGVNVTLQAVGAIIRDSINDLGTRGCTIRDESGDTVLDLQFYLVNFKGDWKYISQLFCLERYATREEVCWKCMATKGTSDESWSYSNVSDDAPWRSTMYSQLPWPNHVVPSLTSVLGFSLKMIGVDILHIWHLGVGRDLCASAIRILASKRGYWRGRNQEERLKTATQRLKWYAKQNRHSLALSKLSKQSLSWKTDAFPELKAKGYDCFVVLRWLVWEAGNKDIGNDTLATALWSADCWLNLLAKSSMFLSDLEESNRLTLGRLMINTYACLATHAVENKQFLFRLRPKFHLLHHLTIDTRPSNLNSNIHATWIDEDGVKKWMRIKRQVHKRTATISVIQRFVLGLRTTLARGMELARSSQ</sequence>